<dbReference type="RefSeq" id="WP_092725722.1">
    <property type="nucleotide sequence ID" value="NZ_FNGW01000004.1"/>
</dbReference>
<dbReference type="Pfam" id="PF12704">
    <property type="entry name" value="MacB_PCD"/>
    <property type="match status" value="1"/>
</dbReference>
<organism evidence="10 11">
    <name type="scientific">Romboutsia lituseburensis DSM 797</name>
    <dbReference type="NCBI Taxonomy" id="1121325"/>
    <lineage>
        <taxon>Bacteria</taxon>
        <taxon>Bacillati</taxon>
        <taxon>Bacillota</taxon>
        <taxon>Clostridia</taxon>
        <taxon>Peptostreptococcales</taxon>
        <taxon>Peptostreptococcaceae</taxon>
        <taxon>Romboutsia</taxon>
    </lineage>
</organism>
<dbReference type="EMBL" id="FNGW01000004">
    <property type="protein sequence ID" value="SDL97126.1"/>
    <property type="molecule type" value="Genomic_DNA"/>
</dbReference>
<evidence type="ECO:0000313" key="10">
    <source>
        <dbReference type="EMBL" id="SDL97126.1"/>
    </source>
</evidence>
<gene>
    <name evidence="10" type="ORF">SAMN04515677_104326</name>
</gene>
<evidence type="ECO:0000256" key="6">
    <source>
        <dbReference type="ARBA" id="ARBA00038076"/>
    </source>
</evidence>
<keyword evidence="5 7" id="KW-0472">Membrane</keyword>
<dbReference type="PANTHER" id="PTHR30572">
    <property type="entry name" value="MEMBRANE COMPONENT OF TRANSPORTER-RELATED"/>
    <property type="match status" value="1"/>
</dbReference>
<reference evidence="10 11" key="1">
    <citation type="submission" date="2016-10" db="EMBL/GenBank/DDBJ databases">
        <authorList>
            <person name="de Groot N.N."/>
        </authorList>
    </citation>
    <scope>NUCLEOTIDE SEQUENCE [LARGE SCALE GENOMIC DNA]</scope>
    <source>
        <strain evidence="10 11">DSM 797</strain>
    </source>
</reference>
<dbReference type="InterPro" id="IPR050250">
    <property type="entry name" value="Macrolide_Exporter_MacB"/>
</dbReference>
<keyword evidence="4 7" id="KW-1133">Transmembrane helix</keyword>
<keyword evidence="11" id="KW-1185">Reference proteome</keyword>
<dbReference type="AlphaFoldDB" id="A0A1G9PE84"/>
<evidence type="ECO:0000256" key="5">
    <source>
        <dbReference type="ARBA" id="ARBA00023136"/>
    </source>
</evidence>
<dbReference type="GO" id="GO:0005886">
    <property type="term" value="C:plasma membrane"/>
    <property type="evidence" value="ECO:0007669"/>
    <property type="project" value="UniProtKB-SubCell"/>
</dbReference>
<feature type="transmembrane region" description="Helical" evidence="7">
    <location>
        <begin position="324"/>
        <end position="348"/>
    </location>
</feature>
<sequence>MVIIKNAIENIKTNKLRVIVAMVWIVLGITSVVVVSSIGNGIEEVGDKNLDDPKYREISIRFDQNYESSIDPSLINPFTSEDLDKISLVSGVERVVAKYGSAESLSYGTQINGKDESIFSEIIEYKDKLKLDVECGRLFSLEDLDRNVIVLDRLIASKLFGEDTKSAIGQPVDINGETFEVIGVLKESKENKSEMDDLFEQAKSYLSPKILNELNNMQSFGSVISGVNILVSKGYDVMEIGDNVVNMLQTNTAEDGEYALTGGNNQTHELGYMQQTINRFTSVISNVSLFIGGIGIMNIMYMSVTERQREIGIRRAIGAEPKDILIQFLIETIVITLIGGIVGMIVGTFAANYASGYLGIKAIPTIEIYFNAVFISVLIGAIFGSIPAYKASNLDPIKAIQG</sequence>
<dbReference type="PANTHER" id="PTHR30572:SF4">
    <property type="entry name" value="ABC TRANSPORTER PERMEASE YTRF"/>
    <property type="match status" value="1"/>
</dbReference>
<dbReference type="InterPro" id="IPR003838">
    <property type="entry name" value="ABC3_permease_C"/>
</dbReference>
<evidence type="ECO:0000256" key="2">
    <source>
        <dbReference type="ARBA" id="ARBA00022475"/>
    </source>
</evidence>
<accession>A0A1G9PE84</accession>
<dbReference type="STRING" id="1121325.SAMN04515677_104326"/>
<dbReference type="GO" id="GO:0022857">
    <property type="term" value="F:transmembrane transporter activity"/>
    <property type="evidence" value="ECO:0007669"/>
    <property type="project" value="TreeGrafter"/>
</dbReference>
<protein>
    <submittedName>
        <fullName evidence="10">Putative ABC transport system permease protein</fullName>
    </submittedName>
</protein>
<evidence type="ECO:0000256" key="1">
    <source>
        <dbReference type="ARBA" id="ARBA00004651"/>
    </source>
</evidence>
<feature type="domain" description="ABC3 transporter permease C-terminal" evidence="8">
    <location>
        <begin position="283"/>
        <end position="396"/>
    </location>
</feature>
<feature type="transmembrane region" description="Helical" evidence="7">
    <location>
        <begin position="368"/>
        <end position="389"/>
    </location>
</feature>
<comment type="subcellular location">
    <subcellularLocation>
        <location evidence="1">Cell membrane</location>
        <topology evidence="1">Multi-pass membrane protein</topology>
    </subcellularLocation>
</comment>
<feature type="transmembrane region" description="Helical" evidence="7">
    <location>
        <begin position="283"/>
        <end position="304"/>
    </location>
</feature>
<evidence type="ECO:0000259" key="9">
    <source>
        <dbReference type="Pfam" id="PF12704"/>
    </source>
</evidence>
<feature type="transmembrane region" description="Helical" evidence="7">
    <location>
        <begin position="18"/>
        <end position="39"/>
    </location>
</feature>
<name>A0A1G9PE84_9FIRM</name>
<keyword evidence="2" id="KW-1003">Cell membrane</keyword>
<keyword evidence="3 7" id="KW-0812">Transmembrane</keyword>
<dbReference type="Pfam" id="PF02687">
    <property type="entry name" value="FtsX"/>
    <property type="match status" value="1"/>
</dbReference>
<evidence type="ECO:0000259" key="8">
    <source>
        <dbReference type="Pfam" id="PF02687"/>
    </source>
</evidence>
<feature type="domain" description="MacB-like periplasmic core" evidence="9">
    <location>
        <begin position="20"/>
        <end position="239"/>
    </location>
</feature>
<evidence type="ECO:0000313" key="11">
    <source>
        <dbReference type="Proteomes" id="UP000199068"/>
    </source>
</evidence>
<evidence type="ECO:0000256" key="4">
    <source>
        <dbReference type="ARBA" id="ARBA00022989"/>
    </source>
</evidence>
<dbReference type="InterPro" id="IPR025857">
    <property type="entry name" value="MacB_PCD"/>
</dbReference>
<evidence type="ECO:0000256" key="7">
    <source>
        <dbReference type="SAM" id="Phobius"/>
    </source>
</evidence>
<comment type="similarity">
    <text evidence="6">Belongs to the ABC-4 integral membrane protein family.</text>
</comment>
<dbReference type="Proteomes" id="UP000199068">
    <property type="component" value="Unassembled WGS sequence"/>
</dbReference>
<evidence type="ECO:0000256" key="3">
    <source>
        <dbReference type="ARBA" id="ARBA00022692"/>
    </source>
</evidence>
<proteinExistence type="inferred from homology"/>